<dbReference type="GO" id="GO:0015833">
    <property type="term" value="P:peptide transport"/>
    <property type="evidence" value="ECO:0007669"/>
    <property type="project" value="InterPro"/>
</dbReference>
<dbReference type="PROSITE" id="PS00211">
    <property type="entry name" value="ABC_TRANSPORTER_1"/>
    <property type="match status" value="1"/>
</dbReference>
<dbReference type="PROSITE" id="PS50893">
    <property type="entry name" value="ABC_TRANSPORTER_2"/>
    <property type="match status" value="1"/>
</dbReference>
<keyword evidence="6 9" id="KW-0067">ATP-binding</keyword>
<dbReference type="EMBL" id="JACICD010000005">
    <property type="protein sequence ID" value="MBB3772172.1"/>
    <property type="molecule type" value="Genomic_DNA"/>
</dbReference>
<evidence type="ECO:0000259" key="8">
    <source>
        <dbReference type="PROSITE" id="PS50893"/>
    </source>
</evidence>
<reference evidence="9 10" key="1">
    <citation type="submission" date="2020-08" db="EMBL/GenBank/DDBJ databases">
        <title>Genomic Encyclopedia of Type Strains, Phase IV (KMG-IV): sequencing the most valuable type-strain genomes for metagenomic binning, comparative biology and taxonomic classification.</title>
        <authorList>
            <person name="Goeker M."/>
        </authorList>
    </citation>
    <scope>NUCLEOTIDE SEQUENCE [LARGE SCALE GENOMIC DNA]</scope>
    <source>
        <strain evidence="9 10">DSM 5895</strain>
    </source>
</reference>
<dbReference type="AlphaFoldDB" id="A0A839ZBV2"/>
<keyword evidence="5" id="KW-0547">Nucleotide-binding</keyword>
<dbReference type="FunFam" id="3.40.50.300:FF:000016">
    <property type="entry name" value="Oligopeptide ABC transporter ATP-binding component"/>
    <property type="match status" value="1"/>
</dbReference>
<dbReference type="SMART" id="SM00382">
    <property type="entry name" value="AAA"/>
    <property type="match status" value="1"/>
</dbReference>
<dbReference type="PANTHER" id="PTHR43297">
    <property type="entry name" value="OLIGOPEPTIDE TRANSPORT ATP-BINDING PROTEIN APPD"/>
    <property type="match status" value="1"/>
</dbReference>
<comment type="subcellular location">
    <subcellularLocation>
        <location evidence="1">Cell inner membrane</location>
        <topology evidence="1">Peripheral membrane protein</topology>
    </subcellularLocation>
</comment>
<dbReference type="InterPro" id="IPR003439">
    <property type="entry name" value="ABC_transporter-like_ATP-bd"/>
</dbReference>
<dbReference type="SUPFAM" id="SSF52540">
    <property type="entry name" value="P-loop containing nucleoside triphosphate hydrolases"/>
    <property type="match status" value="1"/>
</dbReference>
<comment type="similarity">
    <text evidence="2">Belongs to the ABC transporter superfamily.</text>
</comment>
<dbReference type="InterPro" id="IPR027417">
    <property type="entry name" value="P-loop_NTPase"/>
</dbReference>
<dbReference type="PANTHER" id="PTHR43297:SF2">
    <property type="entry name" value="DIPEPTIDE TRANSPORT ATP-BINDING PROTEIN DPPD"/>
    <property type="match status" value="1"/>
</dbReference>
<evidence type="ECO:0000313" key="10">
    <source>
        <dbReference type="Proteomes" id="UP000533469"/>
    </source>
</evidence>
<evidence type="ECO:0000256" key="1">
    <source>
        <dbReference type="ARBA" id="ARBA00004417"/>
    </source>
</evidence>
<dbReference type="GO" id="GO:0016887">
    <property type="term" value="F:ATP hydrolysis activity"/>
    <property type="evidence" value="ECO:0007669"/>
    <property type="project" value="InterPro"/>
</dbReference>
<comment type="caution">
    <text evidence="9">The sequence shown here is derived from an EMBL/GenBank/DDBJ whole genome shotgun (WGS) entry which is preliminary data.</text>
</comment>
<dbReference type="NCBIfam" id="TIGR01727">
    <property type="entry name" value="oligo_HPY"/>
    <property type="match status" value="1"/>
</dbReference>
<accession>A0A839ZBV2</accession>
<dbReference type="CDD" id="cd03257">
    <property type="entry name" value="ABC_NikE_OppD_transporters"/>
    <property type="match status" value="1"/>
</dbReference>
<dbReference type="Gene3D" id="3.40.50.300">
    <property type="entry name" value="P-loop containing nucleotide triphosphate hydrolases"/>
    <property type="match status" value="1"/>
</dbReference>
<dbReference type="RefSeq" id="WP_183190354.1">
    <property type="nucleotide sequence ID" value="NZ_JACICD010000005.1"/>
</dbReference>
<evidence type="ECO:0000256" key="7">
    <source>
        <dbReference type="ARBA" id="ARBA00023136"/>
    </source>
</evidence>
<dbReference type="GO" id="GO:0005886">
    <property type="term" value="C:plasma membrane"/>
    <property type="evidence" value="ECO:0007669"/>
    <property type="project" value="UniProtKB-SubCell"/>
</dbReference>
<dbReference type="GO" id="GO:0005524">
    <property type="term" value="F:ATP binding"/>
    <property type="evidence" value="ECO:0007669"/>
    <property type="project" value="UniProtKB-KW"/>
</dbReference>
<dbReference type="InterPro" id="IPR050388">
    <property type="entry name" value="ABC_Ni/Peptide_Import"/>
</dbReference>
<evidence type="ECO:0000256" key="2">
    <source>
        <dbReference type="ARBA" id="ARBA00005417"/>
    </source>
</evidence>
<protein>
    <submittedName>
        <fullName evidence="9">Peptide/nickel transport system ATP-binding protein</fullName>
    </submittedName>
</protein>
<dbReference type="Proteomes" id="UP000533469">
    <property type="component" value="Unassembled WGS sequence"/>
</dbReference>
<dbReference type="InterPro" id="IPR017871">
    <property type="entry name" value="ABC_transporter-like_CS"/>
</dbReference>
<name>A0A839ZBV2_9HYPH</name>
<gene>
    <name evidence="9" type="ORF">FHS55_002784</name>
</gene>
<feature type="domain" description="ABC transporter" evidence="8">
    <location>
        <begin position="20"/>
        <end position="267"/>
    </location>
</feature>
<organism evidence="9 10">
    <name type="scientific">Ancylobacter tetraedralis</name>
    <dbReference type="NCBI Taxonomy" id="217068"/>
    <lineage>
        <taxon>Bacteria</taxon>
        <taxon>Pseudomonadati</taxon>
        <taxon>Pseudomonadota</taxon>
        <taxon>Alphaproteobacteria</taxon>
        <taxon>Hyphomicrobiales</taxon>
        <taxon>Xanthobacteraceae</taxon>
        <taxon>Ancylobacter</taxon>
    </lineage>
</organism>
<evidence type="ECO:0000256" key="6">
    <source>
        <dbReference type="ARBA" id="ARBA00022840"/>
    </source>
</evidence>
<proteinExistence type="inferred from homology"/>
<dbReference type="InterPro" id="IPR003593">
    <property type="entry name" value="AAA+_ATPase"/>
</dbReference>
<keyword evidence="3" id="KW-0813">Transport</keyword>
<dbReference type="InterPro" id="IPR013563">
    <property type="entry name" value="Oligopep_ABC_C"/>
</dbReference>
<evidence type="ECO:0000256" key="5">
    <source>
        <dbReference type="ARBA" id="ARBA00022741"/>
    </source>
</evidence>
<keyword evidence="7" id="KW-0472">Membrane</keyword>
<dbReference type="Pfam" id="PF00005">
    <property type="entry name" value="ABC_tran"/>
    <property type="match status" value="1"/>
</dbReference>
<evidence type="ECO:0000256" key="4">
    <source>
        <dbReference type="ARBA" id="ARBA00022475"/>
    </source>
</evidence>
<evidence type="ECO:0000256" key="3">
    <source>
        <dbReference type="ARBA" id="ARBA00022448"/>
    </source>
</evidence>
<keyword evidence="4" id="KW-1003">Cell membrane</keyword>
<evidence type="ECO:0000313" key="9">
    <source>
        <dbReference type="EMBL" id="MBB3772172.1"/>
    </source>
</evidence>
<sequence length="344" mass="36539">MKPPSLEPPSAEPPLPAPVLDMRHVSVSYGAHVPAVLGVDLTIRPREIVGIIGESGSGKSTLAHSVLGLLPKTARMSGTRFNLAGTDILKADRTALAALRGPAAAMIFQNPMTAFSPIHTLGRQLTDLLWRDRDPSGAQKRARIVAALAEVGIPDPVGRLDAFPFQLSGGMLQRVAIAAALLMQPALLIADEPTTALDVTMEAQILHLMRSLRERAGVSILIISHHLGVIAEICDRVAVMYAGRIVEEGTVEAIFRAPRHPYTQALFACEPALVPTGMRRLPVIAGEVPRPGASLCDFASRCAVKAARCVEQAPPWTRSGEFPGHHVRCHGSALSGSPPSGRTP</sequence>
<dbReference type="GO" id="GO:0055085">
    <property type="term" value="P:transmembrane transport"/>
    <property type="evidence" value="ECO:0007669"/>
    <property type="project" value="UniProtKB-ARBA"/>
</dbReference>
<dbReference type="Pfam" id="PF08352">
    <property type="entry name" value="oligo_HPY"/>
    <property type="match status" value="1"/>
</dbReference>
<keyword evidence="10" id="KW-1185">Reference proteome</keyword>